<protein>
    <recommendedName>
        <fullName evidence="4">Lipoprotein</fullName>
    </recommendedName>
</protein>
<keyword evidence="1" id="KW-0732">Signal</keyword>
<keyword evidence="3" id="KW-1185">Reference proteome</keyword>
<dbReference type="EMBL" id="PVTD01000002">
    <property type="protein sequence ID" value="PRY25179.1"/>
    <property type="molecule type" value="Genomic_DNA"/>
</dbReference>
<feature type="chain" id="PRO_5015587721" description="Lipoprotein" evidence="1">
    <location>
        <begin position="21"/>
        <end position="99"/>
    </location>
</feature>
<reference evidence="2 3" key="1">
    <citation type="submission" date="2018-03" db="EMBL/GenBank/DDBJ databases">
        <title>Genomic Encyclopedia of Archaeal and Bacterial Type Strains, Phase II (KMG-II): from individual species to whole genera.</title>
        <authorList>
            <person name="Goeker M."/>
        </authorList>
    </citation>
    <scope>NUCLEOTIDE SEQUENCE [LARGE SCALE GENOMIC DNA]</scope>
    <source>
        <strain evidence="2 3">DSM 29328</strain>
    </source>
</reference>
<name>A0A2T0RVF2_9RHOB</name>
<sequence length="99" mass="10636">MKTRHLAISTLALSLLGACAELDTLSEGGMVDARTVELPENVVALAAPGQDLSTARQQPEDGCYWYQWNGPVETTWIPLRSRDGRPICARPASALDLAG</sequence>
<proteinExistence type="predicted"/>
<evidence type="ECO:0008006" key="4">
    <source>
        <dbReference type="Google" id="ProtNLM"/>
    </source>
</evidence>
<gene>
    <name evidence="2" type="ORF">CLV78_102356</name>
</gene>
<dbReference type="RefSeq" id="WP_106204105.1">
    <property type="nucleotide sequence ID" value="NZ_PVTD01000002.1"/>
</dbReference>
<dbReference type="Proteomes" id="UP000239480">
    <property type="component" value="Unassembled WGS sequence"/>
</dbReference>
<accession>A0A2T0RVF2</accession>
<evidence type="ECO:0000313" key="2">
    <source>
        <dbReference type="EMBL" id="PRY25179.1"/>
    </source>
</evidence>
<feature type="signal peptide" evidence="1">
    <location>
        <begin position="1"/>
        <end position="20"/>
    </location>
</feature>
<comment type="caution">
    <text evidence="2">The sequence shown here is derived from an EMBL/GenBank/DDBJ whole genome shotgun (WGS) entry which is preliminary data.</text>
</comment>
<dbReference type="AlphaFoldDB" id="A0A2T0RVF2"/>
<dbReference type="PROSITE" id="PS51257">
    <property type="entry name" value="PROKAR_LIPOPROTEIN"/>
    <property type="match status" value="1"/>
</dbReference>
<evidence type="ECO:0000256" key="1">
    <source>
        <dbReference type="SAM" id="SignalP"/>
    </source>
</evidence>
<organism evidence="2 3">
    <name type="scientific">Aliiruegeria haliotis</name>
    <dbReference type="NCBI Taxonomy" id="1280846"/>
    <lineage>
        <taxon>Bacteria</taxon>
        <taxon>Pseudomonadati</taxon>
        <taxon>Pseudomonadota</taxon>
        <taxon>Alphaproteobacteria</taxon>
        <taxon>Rhodobacterales</taxon>
        <taxon>Roseobacteraceae</taxon>
        <taxon>Aliiruegeria</taxon>
    </lineage>
</organism>
<dbReference type="OrthoDB" id="7659063at2"/>
<evidence type="ECO:0000313" key="3">
    <source>
        <dbReference type="Proteomes" id="UP000239480"/>
    </source>
</evidence>